<gene>
    <name evidence="2" type="ORF">V2I23_02625</name>
</gene>
<dbReference type="EMBL" id="JAZBRD010000002">
    <property type="protein sequence ID" value="MEE3744186.1"/>
    <property type="molecule type" value="Genomic_DNA"/>
</dbReference>
<keyword evidence="3" id="KW-1185">Reference proteome</keyword>
<evidence type="ECO:0000256" key="1">
    <source>
        <dbReference type="SAM" id="MobiDB-lite"/>
    </source>
</evidence>
<evidence type="ECO:0000313" key="2">
    <source>
        <dbReference type="EMBL" id="MEE3744186.1"/>
    </source>
</evidence>
<dbReference type="Proteomes" id="UP001331664">
    <property type="component" value="Unassembled WGS sequence"/>
</dbReference>
<accession>A0ABU7M397</accession>
<proteinExistence type="predicted"/>
<dbReference type="RefSeq" id="WP_330526020.1">
    <property type="nucleotide sequence ID" value="NZ_JAZBRD010000002.1"/>
</dbReference>
<reference evidence="2 3" key="1">
    <citation type="submission" date="2024-01" db="EMBL/GenBank/DDBJ databases">
        <title>Campylobacter porcellus sp. nov.</title>
        <authorList>
            <person name="Papic B."/>
            <person name="Gruntar I."/>
        </authorList>
    </citation>
    <scope>NUCLEOTIDE SEQUENCE [LARGE SCALE GENOMIC DNA]</scope>
    <source>
        <strain evidence="2 3">CX2-4855-23</strain>
    </source>
</reference>
<feature type="region of interest" description="Disordered" evidence="1">
    <location>
        <begin position="1"/>
        <end position="27"/>
    </location>
</feature>
<protein>
    <submittedName>
        <fullName evidence="2">Uncharacterized protein</fullName>
    </submittedName>
</protein>
<sequence length="335" mass="36331">MLVSNNQSTLSWNSSFSKQEQGNSNETFNLEFPSKIEISSDTKTAKKLEVGGIEYLKFPSSNVAVSSAMNSAVSSATTVNQTTATAYGYSVDSKGFMGADFNKAVGINENIKIHSKTIEQLTTHAKNIGFNGSAVEITKKAWSNFSQVIGDESALRGEKSLDKNSQIAYSFNTDSGILGNFTSVHTSLQSSISANTYEQSLTPLSVIEHGEISFNPLSNYSGFTMLGLSVAFNSGEYSQIDLMNKQISDELNIENKANSGEMDIGIAFHSFIESGSFVNHSKSIALGNEYRASGKSLKDFIISNVDIDRLKIAISKFSDVSIKQLTSLDEILLKM</sequence>
<organism evidence="2 3">
    <name type="scientific">Campylobacter porcelli</name>
    <dbReference type="NCBI Taxonomy" id="1660073"/>
    <lineage>
        <taxon>Bacteria</taxon>
        <taxon>Pseudomonadati</taxon>
        <taxon>Campylobacterota</taxon>
        <taxon>Epsilonproteobacteria</taxon>
        <taxon>Campylobacterales</taxon>
        <taxon>Campylobacteraceae</taxon>
        <taxon>Campylobacter</taxon>
    </lineage>
</organism>
<name>A0ABU7M397_9BACT</name>
<comment type="caution">
    <text evidence="2">The sequence shown here is derived from an EMBL/GenBank/DDBJ whole genome shotgun (WGS) entry which is preliminary data.</text>
</comment>
<evidence type="ECO:0000313" key="3">
    <source>
        <dbReference type="Proteomes" id="UP001331664"/>
    </source>
</evidence>